<dbReference type="PRINTS" id="PR00132">
    <property type="entry name" value="GLHYDRLASE2"/>
</dbReference>
<dbReference type="AlphaFoldDB" id="A0A1U9NN42"/>
<dbReference type="InterPro" id="IPR006102">
    <property type="entry name" value="Ig-like_GH2"/>
</dbReference>
<dbReference type="Gene3D" id="2.60.120.260">
    <property type="entry name" value="Galactose-binding domain-like"/>
    <property type="match status" value="2"/>
</dbReference>
<dbReference type="InterPro" id="IPR014718">
    <property type="entry name" value="GH-type_carb-bd"/>
</dbReference>
<feature type="signal peptide" evidence="8">
    <location>
        <begin position="1"/>
        <end position="22"/>
    </location>
</feature>
<dbReference type="Pfam" id="PF16353">
    <property type="entry name" value="LacZ_4"/>
    <property type="match status" value="1"/>
</dbReference>
<dbReference type="InterPro" id="IPR036156">
    <property type="entry name" value="Beta-gal/glucu_dom_sf"/>
</dbReference>
<evidence type="ECO:0000256" key="8">
    <source>
        <dbReference type="SAM" id="SignalP"/>
    </source>
</evidence>
<dbReference type="Pfam" id="PF02929">
    <property type="entry name" value="Bgal_small_N"/>
    <property type="match status" value="1"/>
</dbReference>
<accession>A0A1U9NN42</accession>
<protein>
    <recommendedName>
        <fullName evidence="3 7">Beta-galactosidase</fullName>
        <ecNumber evidence="3 7">3.2.1.23</ecNumber>
    </recommendedName>
    <alternativeName>
        <fullName evidence="6 7">Lactase</fullName>
    </alternativeName>
</protein>
<dbReference type="FunFam" id="2.60.40.10:FF:000680">
    <property type="entry name" value="Beta-galactosidase"/>
    <property type="match status" value="1"/>
</dbReference>
<dbReference type="SUPFAM" id="SSF49785">
    <property type="entry name" value="Galactose-binding domain-like"/>
    <property type="match status" value="2"/>
</dbReference>
<comment type="catalytic activity">
    <reaction evidence="1 7">
        <text>Hydrolysis of terminal non-reducing beta-D-galactose residues in beta-D-galactosides.</text>
        <dbReference type="EC" id="3.2.1.23"/>
    </reaction>
</comment>
<dbReference type="InterPro" id="IPR004199">
    <property type="entry name" value="B-gal_small/dom_5"/>
</dbReference>
<dbReference type="Pfam" id="PF00754">
    <property type="entry name" value="F5_F8_type_C"/>
    <property type="match status" value="1"/>
</dbReference>
<dbReference type="InterPro" id="IPR047676">
    <property type="entry name" value="FxLYD_dom"/>
</dbReference>
<evidence type="ECO:0000256" key="4">
    <source>
        <dbReference type="ARBA" id="ARBA00022801"/>
    </source>
</evidence>
<dbReference type="InterPro" id="IPR000421">
    <property type="entry name" value="FA58C"/>
</dbReference>
<organism evidence="10 11">
    <name type="scientific">Anaerohalosphaera lusitana</name>
    <dbReference type="NCBI Taxonomy" id="1936003"/>
    <lineage>
        <taxon>Bacteria</taxon>
        <taxon>Pseudomonadati</taxon>
        <taxon>Planctomycetota</taxon>
        <taxon>Phycisphaerae</taxon>
        <taxon>Sedimentisphaerales</taxon>
        <taxon>Anaerohalosphaeraceae</taxon>
        <taxon>Anaerohalosphaera</taxon>
    </lineage>
</organism>
<reference evidence="11" key="1">
    <citation type="submission" date="2017-02" db="EMBL/GenBank/DDBJ databases">
        <title>Comparative genomics and description of representatives of a novel lineage of planctomycetes thriving in anoxic sediments.</title>
        <authorList>
            <person name="Spring S."/>
            <person name="Bunk B."/>
            <person name="Sproer C."/>
        </authorList>
    </citation>
    <scope>NUCLEOTIDE SEQUENCE [LARGE SCALE GENOMIC DNA]</scope>
    <source>
        <strain evidence="11">ST-NAGAB-D1</strain>
    </source>
</reference>
<dbReference type="InterPro" id="IPR023230">
    <property type="entry name" value="Glyco_hydro_2_CS"/>
</dbReference>
<evidence type="ECO:0000256" key="5">
    <source>
        <dbReference type="ARBA" id="ARBA00023295"/>
    </source>
</evidence>
<feature type="domain" description="F5/8 type C" evidence="9">
    <location>
        <begin position="1114"/>
        <end position="1266"/>
    </location>
</feature>
<dbReference type="PROSITE" id="PS50022">
    <property type="entry name" value="FA58C_3"/>
    <property type="match status" value="1"/>
</dbReference>
<feature type="chain" id="PRO_5012323966" description="Beta-galactosidase" evidence="8">
    <location>
        <begin position="23"/>
        <end position="1267"/>
    </location>
</feature>
<name>A0A1U9NN42_9BACT</name>
<dbReference type="Gene3D" id="2.60.40.10">
    <property type="entry name" value="Immunoglobulins"/>
    <property type="match status" value="2"/>
</dbReference>
<keyword evidence="4 7" id="KW-0378">Hydrolase</keyword>
<dbReference type="RefSeq" id="WP_146663055.1">
    <property type="nucleotide sequence ID" value="NZ_CP019791.1"/>
</dbReference>
<evidence type="ECO:0000256" key="1">
    <source>
        <dbReference type="ARBA" id="ARBA00001412"/>
    </source>
</evidence>
<dbReference type="Pfam" id="PF00703">
    <property type="entry name" value="Glyco_hydro_2"/>
    <property type="match status" value="1"/>
</dbReference>
<comment type="similarity">
    <text evidence="2 7">Belongs to the glycosyl hydrolase 2 family.</text>
</comment>
<dbReference type="InterPro" id="IPR011013">
    <property type="entry name" value="Gal_mutarotase_sf_dom"/>
</dbReference>
<dbReference type="InterPro" id="IPR032312">
    <property type="entry name" value="LacZ_4"/>
</dbReference>
<evidence type="ECO:0000313" key="11">
    <source>
        <dbReference type="Proteomes" id="UP000189674"/>
    </source>
</evidence>
<dbReference type="SUPFAM" id="SSF49303">
    <property type="entry name" value="beta-Galactosidase/glucuronidase domain"/>
    <property type="match status" value="2"/>
</dbReference>
<dbReference type="SUPFAM" id="SSF51445">
    <property type="entry name" value="(Trans)glycosidases"/>
    <property type="match status" value="1"/>
</dbReference>
<dbReference type="KEGG" id="alus:STSP2_02551"/>
<evidence type="ECO:0000256" key="7">
    <source>
        <dbReference type="RuleBase" id="RU361154"/>
    </source>
</evidence>
<dbReference type="InterPro" id="IPR006104">
    <property type="entry name" value="Glyco_hydro_2_N"/>
</dbReference>
<dbReference type="OrthoDB" id="9762066at2"/>
<dbReference type="Gene3D" id="3.20.20.80">
    <property type="entry name" value="Glycosidases"/>
    <property type="match status" value="1"/>
</dbReference>
<evidence type="ECO:0000256" key="6">
    <source>
        <dbReference type="ARBA" id="ARBA00032230"/>
    </source>
</evidence>
<dbReference type="Pfam" id="PF02836">
    <property type="entry name" value="Glyco_hydro_2_C"/>
    <property type="match status" value="1"/>
</dbReference>
<dbReference type="InterPro" id="IPR017853">
    <property type="entry name" value="GH"/>
</dbReference>
<dbReference type="SMART" id="SM01038">
    <property type="entry name" value="Bgal_small_N"/>
    <property type="match status" value="1"/>
</dbReference>
<dbReference type="GO" id="GO:0009341">
    <property type="term" value="C:beta-galactosidase complex"/>
    <property type="evidence" value="ECO:0007669"/>
    <property type="project" value="InterPro"/>
</dbReference>
<dbReference type="GO" id="GO:0005990">
    <property type="term" value="P:lactose catabolic process"/>
    <property type="evidence" value="ECO:0007669"/>
    <property type="project" value="TreeGrafter"/>
</dbReference>
<sequence length="1267" mass="143154" precursor="true">MNILRLFLLIIVCGVSTGSVWAAEAGNDWENQKIFAINREPSHCTLMPFGSFEAAVEGQMSESQYYKSLNGMWKFNWVKKPADRPADFYKAGYDVSGWDEIAVPSNWEMEGYGTPIYTNVTYPFPANPPEIPHDNNPVGSYKTTFTVPDGWDGREVLINFDGVESAFYIWVNGRKVGYHQGSRTPVEFDITKYVKDGKNDLAVEVYRWCDGSYLEDQDFWRLSGIFRDVYLFSTPKVHVRDFFVQADLDDDYEDAEFKVTGVVRNYGSRTSDDYEVAVSLLDADGEEVESKVLDSEKVSRIAAGKEVDFELEADVDDPAKWTAETPNLYTVVITLNDESGNLVEAMSCKFGFRDIELKNGQLLVNGKAVYFKGVNRHEHDPDTGHYVSRESMIEDIKLMKQNNINAVRTCHYPDAPLWYELCDEYGLYLVAEANVESHGMGYGARSLAKDPSWKEAHLDRNIRNVETHKNHPSIITWSLGNEAGSGVNFQACTEWIHERDKTRLVQYEGARLAAYTDIYCPMYSRIQGIENYAQRYDDRPLILCEYAHAMGNSVGNFQDYWDVIEKYDRLQGGYIWDWVDQGLRKTSPDGEEFWAYGGDYGDKPNDDNFCCNGLVAPDRTPNPSLHEVKKVYQNIKVHPVDVLEGRFEVENKYMFVNTDFCEADWQLTENGKVIASGGPGTLSVEPGEKEEIEISYGKVSVKPGAEYFVKISFRLGKAKAWADKGHVLAWDQYAVPFDVPQVEFMDKALMSDLSVAQSNDVVVIGGEDFEVTISKTSGLIEAFSFGDVELIQEPLRPNFWRAPTDNDKGNRMPQRQGIWKEAGKDLKVTDFFVEADDKMVTVRANIELTETASKWQTVYTVFGSGDVIVDNQFMPGRSGLPNMPRMGMQMVMPGEFDNMKWFGKGPQETYWDRQTGAAVGVYDGTVWDNVYKYVEPQETGNKTGVRWITITNDKGIGLMAVGMDELYASAWPLTMQDLEQARHTDDLVDRGITTVNLDWRQMGVGGDNSWGARPHAQYTLPAKPYSYSFRVRPYWPGMGSEDDIARARLPYVSSVKISRGNDGMVRIESPAEDARVVYTTDGSMPERGSRVYSRPFDMAKGGTVKAAAILEGITSSVSEASFSRIVPRGRWEVVSVDSYEKGEGEPKHAIDGDRNTFWHTEWSDDKPGQPHEIVVDMKERMDMRGFTYLPRQGNTNGHIREYEFYVSDDGKSWGDPIAKGRFGKGSGRKEVKFDDAVSGRFIKLVSLSEQSGSYYTSLAELSVMPDE</sequence>
<dbReference type="EC" id="3.2.1.23" evidence="3 7"/>
<dbReference type="InterPro" id="IPR006101">
    <property type="entry name" value="Glyco_hydro_2"/>
</dbReference>
<dbReference type="NCBIfam" id="NF038353">
    <property type="entry name" value="FxLYD_dom"/>
    <property type="match status" value="1"/>
</dbReference>
<dbReference type="InterPro" id="IPR008979">
    <property type="entry name" value="Galactose-bd-like_sf"/>
</dbReference>
<dbReference type="PANTHER" id="PTHR46323:SF2">
    <property type="entry name" value="BETA-GALACTOSIDASE"/>
    <property type="match status" value="1"/>
</dbReference>
<keyword evidence="8" id="KW-0732">Signal</keyword>
<keyword evidence="11" id="KW-1185">Reference proteome</keyword>
<evidence type="ECO:0000256" key="2">
    <source>
        <dbReference type="ARBA" id="ARBA00007401"/>
    </source>
</evidence>
<keyword evidence="5 7" id="KW-0326">Glycosidase</keyword>
<dbReference type="FunFam" id="3.20.20.80:FF:000121">
    <property type="entry name" value="Beta-galactosidase"/>
    <property type="match status" value="1"/>
</dbReference>
<dbReference type="Pfam" id="PF02837">
    <property type="entry name" value="Glyco_hydro_2_N"/>
    <property type="match status" value="1"/>
</dbReference>
<evidence type="ECO:0000313" key="10">
    <source>
        <dbReference type="EMBL" id="AQT69362.1"/>
    </source>
</evidence>
<dbReference type="Pfam" id="PF13290">
    <property type="entry name" value="CHB_HEX_C_1"/>
    <property type="match status" value="1"/>
</dbReference>
<dbReference type="InterPro" id="IPR059177">
    <property type="entry name" value="GH29D-like_dom"/>
</dbReference>
<evidence type="ECO:0000259" key="9">
    <source>
        <dbReference type="PROSITE" id="PS50022"/>
    </source>
</evidence>
<dbReference type="PANTHER" id="PTHR46323">
    <property type="entry name" value="BETA-GALACTOSIDASE"/>
    <property type="match status" value="1"/>
</dbReference>
<dbReference type="InterPro" id="IPR013783">
    <property type="entry name" value="Ig-like_fold"/>
</dbReference>
<dbReference type="EMBL" id="CP019791">
    <property type="protein sequence ID" value="AQT69362.1"/>
    <property type="molecule type" value="Genomic_DNA"/>
</dbReference>
<evidence type="ECO:0000256" key="3">
    <source>
        <dbReference type="ARBA" id="ARBA00012756"/>
    </source>
</evidence>
<proteinExistence type="inferred from homology"/>
<dbReference type="InterPro" id="IPR050347">
    <property type="entry name" value="Bact_Beta-galactosidase"/>
</dbReference>
<dbReference type="GO" id="GO:0004565">
    <property type="term" value="F:beta-galactosidase activity"/>
    <property type="evidence" value="ECO:0007669"/>
    <property type="project" value="UniProtKB-EC"/>
</dbReference>
<dbReference type="Proteomes" id="UP000189674">
    <property type="component" value="Chromosome"/>
</dbReference>
<dbReference type="PROSITE" id="PS00719">
    <property type="entry name" value="GLYCOSYL_HYDROL_F2_1"/>
    <property type="match status" value="1"/>
</dbReference>
<dbReference type="Gene3D" id="2.70.98.10">
    <property type="match status" value="1"/>
</dbReference>
<gene>
    <name evidence="10" type="primary">lacZ_7</name>
    <name evidence="10" type="ORF">STSP2_02551</name>
</gene>
<dbReference type="SUPFAM" id="SSF74650">
    <property type="entry name" value="Galactose mutarotase-like"/>
    <property type="match status" value="1"/>
</dbReference>
<dbReference type="STRING" id="1936003.STSP2_02551"/>
<dbReference type="InterPro" id="IPR006103">
    <property type="entry name" value="Glyco_hydro_2_cat"/>
</dbReference>
<dbReference type="GO" id="GO:0030246">
    <property type="term" value="F:carbohydrate binding"/>
    <property type="evidence" value="ECO:0007669"/>
    <property type="project" value="InterPro"/>
</dbReference>